<dbReference type="Pfam" id="PF11915">
    <property type="entry name" value="DUF3433"/>
    <property type="match status" value="1"/>
</dbReference>
<feature type="transmembrane region" description="Helical" evidence="1">
    <location>
        <begin position="853"/>
        <end position="873"/>
    </location>
</feature>
<feature type="transmembrane region" description="Helical" evidence="1">
    <location>
        <begin position="243"/>
        <end position="266"/>
    </location>
</feature>
<evidence type="ECO:0000313" key="2">
    <source>
        <dbReference type="EMBL" id="TDZ53640.1"/>
    </source>
</evidence>
<accession>A0A4R8RE86</accession>
<dbReference type="Proteomes" id="UP000295703">
    <property type="component" value="Unassembled WGS sequence"/>
</dbReference>
<name>A0A4R8RE86_COLTR</name>
<dbReference type="AlphaFoldDB" id="A0A4R8RE86"/>
<dbReference type="PANTHER" id="PTHR37544:SF3">
    <property type="entry name" value="SPRAY"/>
    <property type="match status" value="1"/>
</dbReference>
<comment type="caution">
    <text evidence="2">The sequence shown here is derived from an EMBL/GenBank/DDBJ whole genome shotgun (WGS) entry which is preliminary data.</text>
</comment>
<feature type="transmembrane region" description="Helical" evidence="1">
    <location>
        <begin position="373"/>
        <end position="391"/>
    </location>
</feature>
<protein>
    <submittedName>
        <fullName evidence="2">Uncharacterized protein</fullName>
    </submittedName>
</protein>
<keyword evidence="1" id="KW-0812">Transmembrane</keyword>
<reference evidence="2 3" key="1">
    <citation type="submission" date="2018-12" db="EMBL/GenBank/DDBJ databases">
        <title>Genome sequence and assembly of Colletotrichum trifolii.</title>
        <authorList>
            <person name="Gan P."/>
            <person name="Shirasu K."/>
        </authorList>
    </citation>
    <scope>NUCLEOTIDE SEQUENCE [LARGE SCALE GENOMIC DNA]</scope>
    <source>
        <strain evidence="2 3">543-2</strain>
    </source>
</reference>
<evidence type="ECO:0000313" key="3">
    <source>
        <dbReference type="Proteomes" id="UP000295703"/>
    </source>
</evidence>
<keyword evidence="3" id="KW-1185">Reference proteome</keyword>
<sequence>MSLHGPKTRHTLNFVNGRGCNASDISPYGTFDAESPYKMLYIGYQISPYVDYSLQNPECPKDAFHQFLAIWARYNETIDNDINLTASFCETGYYKQAVNITVSSSTKSPIEGSMVPTGPRETLSETEFNTTAFEYLLGASVAADELDVSREHPYNHILQHHPRVRSKGLTWPMSPMVGFAIGTQNVSSLDAFRDEMLLTEAFNASHKLLFSLAMQRILMNATSDIVNEGQIHYTQHGIIVSRLFSAIVEGLLLLVAIFTVLLWWHIHRAPSNLTSDPASVGSIISICQNSTGLLDKFSGKGCLSEELLRDALEDERFHLICGCQSRCGNTIIKIVNVRNEITRDWRFSMEPPEIDLSAGHYSPVKPLALRQDIGGFVTLAMVAAIVGLSYLKTEEQRTKGEEDDVPVEEIANRIEGLIRPDASFEVLQLLENYIPTVFATLLEPFWVLVNRLLCVVQPFKDLWYGRKTAKGTIDARYTSIPPQLVLWRAAKSGHLLLAALCVIGVLSNLLAVGLGGLFNELPMFADYAHTFEQATLPQMSSDTMNALETVMLFGSAFIYEDPALVVMYNITKNTPLPAWTNSDYYFQPFSPIVENSVRGDTYTASTRGFGVDPRCVAAGTYNTKGRGPPLNETIESTFEPIDGCAWPADYRGNLFNYRTITGPAALELVETLNSTYGACGKPFMLGWGRSSQVEDTENGEMDSTFVLCRPAFTTAMFDVTVDAKGLVLDAVQTSDPEPRLDYFNSTSHTDQIISQLNQLLFRNGGSWHNDTLSRDWMNYLLKIHPNGDPRLQDPNAPLPDNAALVPPVEALYRQLFALVLSLNQDVFLTGPGPSVIQGALRRPEIRIFMDRTALVITLAVLALNILVAVALYCGSIEHFLPRMPTTVGSIIAFLAPSRAMREYTAPDAGVCDADGNMAEGRSSGLRRDATFSFGRFVGDDGRAHVGIELDPYVVPVKLSSLRKGETGPRKGILRRLLGHGRKGEGDTWL</sequence>
<feature type="transmembrane region" description="Helical" evidence="1">
    <location>
        <begin position="495"/>
        <end position="518"/>
    </location>
</feature>
<dbReference type="STRING" id="5466.A0A4R8RE86"/>
<proteinExistence type="predicted"/>
<keyword evidence="1" id="KW-1133">Transmembrane helix</keyword>
<keyword evidence="1" id="KW-0472">Membrane</keyword>
<dbReference type="InterPro" id="IPR021840">
    <property type="entry name" value="DUF3433"/>
</dbReference>
<organism evidence="2 3">
    <name type="scientific">Colletotrichum trifolii</name>
    <dbReference type="NCBI Taxonomy" id="5466"/>
    <lineage>
        <taxon>Eukaryota</taxon>
        <taxon>Fungi</taxon>
        <taxon>Dikarya</taxon>
        <taxon>Ascomycota</taxon>
        <taxon>Pezizomycotina</taxon>
        <taxon>Sordariomycetes</taxon>
        <taxon>Hypocreomycetidae</taxon>
        <taxon>Glomerellales</taxon>
        <taxon>Glomerellaceae</taxon>
        <taxon>Colletotrichum</taxon>
        <taxon>Colletotrichum orbiculare species complex</taxon>
    </lineage>
</organism>
<evidence type="ECO:0000256" key="1">
    <source>
        <dbReference type="SAM" id="Phobius"/>
    </source>
</evidence>
<dbReference type="EMBL" id="RYZW01000068">
    <property type="protein sequence ID" value="TDZ53640.1"/>
    <property type="molecule type" value="Genomic_DNA"/>
</dbReference>
<gene>
    <name evidence="2" type="ORF">CTRI78_v006899</name>
</gene>
<dbReference type="PANTHER" id="PTHR37544">
    <property type="entry name" value="SPRAY-RELATED"/>
    <property type="match status" value="1"/>
</dbReference>